<organism evidence="2 3">
    <name type="scientific">Panicum virgatum</name>
    <name type="common">Blackwell switchgrass</name>
    <dbReference type="NCBI Taxonomy" id="38727"/>
    <lineage>
        <taxon>Eukaryota</taxon>
        <taxon>Viridiplantae</taxon>
        <taxon>Streptophyta</taxon>
        <taxon>Embryophyta</taxon>
        <taxon>Tracheophyta</taxon>
        <taxon>Spermatophyta</taxon>
        <taxon>Magnoliopsida</taxon>
        <taxon>Liliopsida</taxon>
        <taxon>Poales</taxon>
        <taxon>Poaceae</taxon>
        <taxon>PACMAD clade</taxon>
        <taxon>Panicoideae</taxon>
        <taxon>Panicodae</taxon>
        <taxon>Paniceae</taxon>
        <taxon>Panicinae</taxon>
        <taxon>Panicum</taxon>
        <taxon>Panicum sect. Hiantes</taxon>
    </lineage>
</organism>
<dbReference type="EMBL" id="CM029045">
    <property type="protein sequence ID" value="KAG2596998.1"/>
    <property type="molecule type" value="Genomic_DNA"/>
</dbReference>
<feature type="compositionally biased region" description="Pro residues" evidence="1">
    <location>
        <begin position="18"/>
        <end position="27"/>
    </location>
</feature>
<dbReference type="Proteomes" id="UP000823388">
    <property type="component" value="Chromosome 5K"/>
</dbReference>
<proteinExistence type="predicted"/>
<feature type="region of interest" description="Disordered" evidence="1">
    <location>
        <begin position="1"/>
        <end position="30"/>
    </location>
</feature>
<evidence type="ECO:0000313" key="2">
    <source>
        <dbReference type="EMBL" id="KAG2596998.1"/>
    </source>
</evidence>
<evidence type="ECO:0000313" key="3">
    <source>
        <dbReference type="Proteomes" id="UP000823388"/>
    </source>
</evidence>
<sequence length="124" mass="12920">MDLPRPPTVVAAPRSAPCRPPPCPAPTHQPSTAAHRLCLAAVKVWPAAPEAQTQIPTGHAGPPSLRHPAAPLSPSLPATATRAAAATIADPRWKARRRLHPSPLVKEGAAAPGGMTRRPLAFCR</sequence>
<gene>
    <name evidence="2" type="ORF">PVAP13_5KG649807</name>
</gene>
<reference evidence="2" key="1">
    <citation type="submission" date="2020-05" db="EMBL/GenBank/DDBJ databases">
        <title>WGS assembly of Panicum virgatum.</title>
        <authorList>
            <person name="Lovell J.T."/>
            <person name="Jenkins J."/>
            <person name="Shu S."/>
            <person name="Juenger T.E."/>
            <person name="Schmutz J."/>
        </authorList>
    </citation>
    <scope>NUCLEOTIDE SEQUENCE</scope>
    <source>
        <strain evidence="2">AP13</strain>
    </source>
</reference>
<accession>A0A8T0SIY9</accession>
<keyword evidence="3" id="KW-1185">Reference proteome</keyword>
<feature type="region of interest" description="Disordered" evidence="1">
    <location>
        <begin position="53"/>
        <end position="124"/>
    </location>
</feature>
<name>A0A8T0SIY9_PANVG</name>
<dbReference type="AlphaFoldDB" id="A0A8T0SIY9"/>
<feature type="compositionally biased region" description="Low complexity" evidence="1">
    <location>
        <begin position="62"/>
        <end position="89"/>
    </location>
</feature>
<evidence type="ECO:0000256" key="1">
    <source>
        <dbReference type="SAM" id="MobiDB-lite"/>
    </source>
</evidence>
<comment type="caution">
    <text evidence="2">The sequence shown here is derived from an EMBL/GenBank/DDBJ whole genome shotgun (WGS) entry which is preliminary data.</text>
</comment>
<protein>
    <submittedName>
        <fullName evidence="2">Uncharacterized protein</fullName>
    </submittedName>
</protein>